<dbReference type="GO" id="GO:0016787">
    <property type="term" value="F:hydrolase activity"/>
    <property type="evidence" value="ECO:0007669"/>
    <property type="project" value="UniProtKB-KW"/>
</dbReference>
<proteinExistence type="predicted"/>
<keyword evidence="2" id="KW-1185">Reference proteome</keyword>
<dbReference type="RefSeq" id="WP_167673140.1">
    <property type="nucleotide sequence ID" value="NZ_JAATJS010000003.1"/>
</dbReference>
<dbReference type="Gene3D" id="3.40.50.1820">
    <property type="entry name" value="alpha/beta hydrolase"/>
    <property type="match status" value="1"/>
</dbReference>
<dbReference type="EMBL" id="JAATJS010000003">
    <property type="protein sequence ID" value="NIX77267.1"/>
    <property type="molecule type" value="Genomic_DNA"/>
</dbReference>
<comment type="caution">
    <text evidence="1">The sequence shown here is derived from an EMBL/GenBank/DDBJ whole genome shotgun (WGS) entry which is preliminary data.</text>
</comment>
<dbReference type="Proteomes" id="UP000707352">
    <property type="component" value="Unassembled WGS sequence"/>
</dbReference>
<reference evidence="1 2" key="1">
    <citation type="submission" date="2020-03" db="EMBL/GenBank/DDBJ databases">
        <title>The genome sequence of Microvirga sp. c23x22.</title>
        <authorList>
            <person name="Zhang X."/>
        </authorList>
    </citation>
    <scope>NUCLEOTIDE SEQUENCE [LARGE SCALE GENOMIC DNA]</scope>
    <source>
        <strain evidence="2">c23x22</strain>
    </source>
</reference>
<dbReference type="InterPro" id="IPR029058">
    <property type="entry name" value="AB_hydrolase_fold"/>
</dbReference>
<evidence type="ECO:0000313" key="1">
    <source>
        <dbReference type="EMBL" id="NIX77267.1"/>
    </source>
</evidence>
<dbReference type="SUPFAM" id="SSF53474">
    <property type="entry name" value="alpha/beta-Hydrolases"/>
    <property type="match status" value="1"/>
</dbReference>
<sequence length="219" mass="23050">MVHSVTELLVGKLGLPGAVTVPSDSIGLVVFAHGSGSSRLSPRNTMVARQLNEHRLATLLFDLLTDDEAMDRRNVFDIPLLGGRVVEALHWTITQPTLNALPVGLFGASTGAAAALVAAAEAPDLVSAVVSRGGRPDLAGPVLERVRAPTLLIVGGEDYQVLELNRIAQRHLRCETSLVVVPGATHLFEEPGTLGQVVAAASNWFTKHLAGKVHPVTSS</sequence>
<name>A0ABX0VBN7_9HYPH</name>
<keyword evidence="1" id="KW-0378">Hydrolase</keyword>
<protein>
    <submittedName>
        <fullName evidence="1">Alpha/beta hydrolase</fullName>
    </submittedName>
</protein>
<evidence type="ECO:0000313" key="2">
    <source>
        <dbReference type="Proteomes" id="UP000707352"/>
    </source>
</evidence>
<accession>A0ABX0VBN7</accession>
<organism evidence="1 2">
    <name type="scientific">Microvirga terricola</name>
    <dbReference type="NCBI Taxonomy" id="2719797"/>
    <lineage>
        <taxon>Bacteria</taxon>
        <taxon>Pseudomonadati</taxon>
        <taxon>Pseudomonadota</taxon>
        <taxon>Alphaproteobacteria</taxon>
        <taxon>Hyphomicrobiales</taxon>
        <taxon>Methylobacteriaceae</taxon>
        <taxon>Microvirga</taxon>
    </lineage>
</organism>
<gene>
    <name evidence="1" type="ORF">HB375_11670</name>
</gene>